<dbReference type="HOGENOM" id="CLU_022017_5_4_5"/>
<dbReference type="InterPro" id="IPR002797">
    <property type="entry name" value="Polysacc_synth"/>
</dbReference>
<evidence type="ECO:0000313" key="8">
    <source>
        <dbReference type="Proteomes" id="UP000008850"/>
    </source>
</evidence>
<dbReference type="RefSeq" id="WP_014132259.1">
    <property type="nucleotide sequence ID" value="NC_016078.1"/>
</dbReference>
<evidence type="ECO:0000256" key="6">
    <source>
        <dbReference type="SAM" id="Phobius"/>
    </source>
</evidence>
<feature type="transmembrane region" description="Helical" evidence="6">
    <location>
        <begin position="135"/>
        <end position="153"/>
    </location>
</feature>
<name>G4RGV9_PELHB</name>
<dbReference type="eggNOG" id="COG2244">
    <property type="taxonomic scope" value="Bacteria"/>
</dbReference>
<comment type="subcellular location">
    <subcellularLocation>
        <location evidence="1">Cell membrane</location>
        <topology evidence="1">Multi-pass membrane protein</topology>
    </subcellularLocation>
</comment>
<sequence>MISAALGRVRARAAAFANDDVMAKLARGGLAALVIKVGGAGLSFLMFLMLARAMSVEEYGRFGFAFSLATLLAVIGTFGFGSLVLRYAPAYDADGATEMQRGVIRYGYIVTVAGCGILGLGVVGMGAIVPGFGHPYYLMAAGAFTLVLGLAEYQAHVMRAITGITLSLVPRDIIWRLIVMAGCGLVMIGLVPDFTAGAAMAFITVALFLVILGQALAHPMTRPDSLVSGTASFEGTKWWSTAWGLWGTMVVRMAAPNLAVIFVGLMLSPIATGPFFAAIRTAMLLNLFLMSSGMVVAPAIARHFHRNEIDVVRKLCLMTVAAVAIPTLMVFITFVFFGREILSLFGEGFESGYGALLILSAGNLVNALSGPTAQIMEMTGAERPYLRMILVTNILALIVILSLTPVFGVIGAAIGVAFGMSAWNIWCILYARKTMGIDPSILAAFQRRT</sequence>
<protein>
    <submittedName>
        <fullName evidence="7">Polysaccharide biosynthesis associate</fullName>
    </submittedName>
</protein>
<dbReference type="AlphaFoldDB" id="G4RGV9"/>
<keyword evidence="4 6" id="KW-1133">Transmembrane helix</keyword>
<feature type="transmembrane region" description="Helical" evidence="6">
    <location>
        <begin position="30"/>
        <end position="50"/>
    </location>
</feature>
<keyword evidence="2" id="KW-1003">Cell membrane</keyword>
<dbReference type="GO" id="GO:0005886">
    <property type="term" value="C:plasma membrane"/>
    <property type="evidence" value="ECO:0007669"/>
    <property type="project" value="UniProtKB-SubCell"/>
</dbReference>
<feature type="transmembrane region" description="Helical" evidence="6">
    <location>
        <begin position="258"/>
        <end position="277"/>
    </location>
</feature>
<keyword evidence="3 6" id="KW-0812">Transmembrane</keyword>
<evidence type="ECO:0000256" key="2">
    <source>
        <dbReference type="ARBA" id="ARBA00022475"/>
    </source>
</evidence>
<dbReference type="PANTHER" id="PTHR30250:SF11">
    <property type="entry name" value="O-ANTIGEN TRANSPORTER-RELATED"/>
    <property type="match status" value="1"/>
</dbReference>
<feature type="transmembrane region" description="Helical" evidence="6">
    <location>
        <begin position="106"/>
        <end position="129"/>
    </location>
</feature>
<reference evidence="7 8" key="1">
    <citation type="journal article" date="2012" name="J. Bacteriol.">
        <title>Complete genome sequence of Pelagibacterium halotolerans B2T.</title>
        <authorList>
            <person name="Huo Y.Y."/>
            <person name="Cheng H."/>
            <person name="Han X.F."/>
            <person name="Jiang X.W."/>
            <person name="Sun C."/>
            <person name="Zhang X.Q."/>
            <person name="Zhu X.F."/>
            <person name="Liu Y.F."/>
            <person name="Li P.F."/>
            <person name="Ni P.X."/>
            <person name="Wu M."/>
        </authorList>
    </citation>
    <scope>NUCLEOTIDE SEQUENCE [LARGE SCALE GENOMIC DNA]</scope>
    <source>
        <strain evidence="8">DSM 22347 / JCM 15775 / CGMCC 1.7692 / B2</strain>
    </source>
</reference>
<feature type="transmembrane region" description="Helical" evidence="6">
    <location>
        <begin position="197"/>
        <end position="217"/>
    </location>
</feature>
<evidence type="ECO:0000313" key="7">
    <source>
        <dbReference type="EMBL" id="AEQ53112.1"/>
    </source>
</evidence>
<dbReference type="InterPro" id="IPR050833">
    <property type="entry name" value="Poly_Biosynth_Transport"/>
</dbReference>
<dbReference type="Proteomes" id="UP000008850">
    <property type="component" value="Chromosome"/>
</dbReference>
<accession>G4RGV9</accession>
<dbReference type="STRING" id="1082931.KKY_3122"/>
<dbReference type="EMBL" id="CP003075">
    <property type="protein sequence ID" value="AEQ53112.1"/>
    <property type="molecule type" value="Genomic_DNA"/>
</dbReference>
<gene>
    <name evidence="7" type="ordered locus">KKY_3122</name>
</gene>
<evidence type="ECO:0000256" key="3">
    <source>
        <dbReference type="ARBA" id="ARBA00022692"/>
    </source>
</evidence>
<evidence type="ECO:0000256" key="5">
    <source>
        <dbReference type="ARBA" id="ARBA00023136"/>
    </source>
</evidence>
<dbReference type="Pfam" id="PF01943">
    <property type="entry name" value="Polysacc_synt"/>
    <property type="match status" value="1"/>
</dbReference>
<feature type="transmembrane region" description="Helical" evidence="6">
    <location>
        <begin position="352"/>
        <end position="373"/>
    </location>
</feature>
<evidence type="ECO:0000256" key="1">
    <source>
        <dbReference type="ARBA" id="ARBA00004651"/>
    </source>
</evidence>
<feature type="transmembrane region" description="Helical" evidence="6">
    <location>
        <begin position="316"/>
        <end position="337"/>
    </location>
</feature>
<keyword evidence="8" id="KW-1185">Reference proteome</keyword>
<organism evidence="7 8">
    <name type="scientific">Pelagibacterium halotolerans (strain DSM 22347 / JCM 15775 / CGMCC 1.7692 / B2)</name>
    <dbReference type="NCBI Taxonomy" id="1082931"/>
    <lineage>
        <taxon>Bacteria</taxon>
        <taxon>Pseudomonadati</taxon>
        <taxon>Pseudomonadota</taxon>
        <taxon>Alphaproteobacteria</taxon>
        <taxon>Hyphomicrobiales</taxon>
        <taxon>Devosiaceae</taxon>
        <taxon>Pelagibacterium</taxon>
    </lineage>
</organism>
<feature type="transmembrane region" description="Helical" evidence="6">
    <location>
        <begin position="385"/>
        <end position="403"/>
    </location>
</feature>
<keyword evidence="5 6" id="KW-0472">Membrane</keyword>
<feature type="transmembrane region" description="Helical" evidence="6">
    <location>
        <begin position="62"/>
        <end position="85"/>
    </location>
</feature>
<feature type="transmembrane region" description="Helical" evidence="6">
    <location>
        <begin position="409"/>
        <end position="431"/>
    </location>
</feature>
<proteinExistence type="predicted"/>
<feature type="transmembrane region" description="Helical" evidence="6">
    <location>
        <begin position="283"/>
        <end position="304"/>
    </location>
</feature>
<dbReference type="PANTHER" id="PTHR30250">
    <property type="entry name" value="PST FAMILY PREDICTED COLANIC ACID TRANSPORTER"/>
    <property type="match status" value="1"/>
</dbReference>
<feature type="transmembrane region" description="Helical" evidence="6">
    <location>
        <begin position="173"/>
        <end position="191"/>
    </location>
</feature>
<evidence type="ECO:0000256" key="4">
    <source>
        <dbReference type="ARBA" id="ARBA00022989"/>
    </source>
</evidence>
<dbReference type="KEGG" id="phl:KKY_3122"/>